<dbReference type="InterPro" id="IPR008271">
    <property type="entry name" value="Ser/Thr_kinase_AS"/>
</dbReference>
<keyword evidence="8" id="KW-1185">Reference proteome</keyword>
<dbReference type="Gene3D" id="1.10.510.10">
    <property type="entry name" value="Transferase(Phosphotransferase) domain 1"/>
    <property type="match status" value="1"/>
</dbReference>
<dbReference type="Gene3D" id="3.30.200.20">
    <property type="entry name" value="Phosphorylase Kinase, domain 1"/>
    <property type="match status" value="1"/>
</dbReference>
<dbReference type="PANTHER" id="PTHR43289:SF34">
    <property type="entry name" value="SERINE_THREONINE-PROTEIN KINASE YBDM-RELATED"/>
    <property type="match status" value="1"/>
</dbReference>
<keyword evidence="3 7" id="KW-0418">Kinase</keyword>
<dbReference type="Proteomes" id="UP001597063">
    <property type="component" value="Unassembled WGS sequence"/>
</dbReference>
<reference evidence="8" key="1">
    <citation type="journal article" date="2019" name="Int. J. Syst. Evol. Microbiol.">
        <title>The Global Catalogue of Microorganisms (GCM) 10K type strain sequencing project: providing services to taxonomists for standard genome sequencing and annotation.</title>
        <authorList>
            <consortium name="The Broad Institute Genomics Platform"/>
            <consortium name="The Broad Institute Genome Sequencing Center for Infectious Disease"/>
            <person name="Wu L."/>
            <person name="Ma J."/>
        </authorList>
    </citation>
    <scope>NUCLEOTIDE SEQUENCE [LARGE SCALE GENOMIC DNA]</scope>
    <source>
        <strain evidence="8">JCM 9371</strain>
    </source>
</reference>
<evidence type="ECO:0000256" key="3">
    <source>
        <dbReference type="ARBA" id="ARBA00022777"/>
    </source>
</evidence>
<feature type="domain" description="Protein kinase" evidence="6">
    <location>
        <begin position="17"/>
        <end position="287"/>
    </location>
</feature>
<sequence>MAPRPLLPGDPDRLGRYELLGRLGEGGQSIVYLGRCPDGGQAAVKLLRAGFSDQPEWRARFERERKVIGRVAGFCTARVLDADVSGEPPYVVSEYVPGPSLTGLVTGQGPRTGTDLERLAVGTITALTAIHRAGILHRDFKPSNVLMGPDGPRVIDFGIARALGSAARKSGSVVGTPSYMAPEQVADGDLGAGVDLFAWGATILFAATGRHPFGNDTLSAVFHRILYCDPDLSPLPGSLRDTVASCLAKDPGERPEAQQVLLDLLGRQIPLTPEEERALSTDAHPTVQDPLPAPPPAATLAPPATHSPSASSSAAHTFPVSAQADSSVSPPVATSSAATPASPITHAPFASPPAGAPATAVPASASAAMLAAPVTHAASAASSAAHTFPASAQAGSSGSPPVATPASSSAAMPGLVDPVAAFACSGSGGGQARPRWGRRRIVVVMVPVVLLAAAGTAWRVASSGSPAELASADQRPVAVPPPDAVEAVGPAAEAIRAVLTIGHASLERNASAAHRLATSRYGAEYDRQLATPGYLDELRARDGSVAADVIDSAVVTAVPGRVTVLAYVRRTVRARDAGPERLHDPMRATMVREGSGWLLDSLAMLKAGSAGADTTGAAWPDAAARGVMDAVAGDPRIGSGTPVEVGLRSGAADRITALAAVGACAKGTCTDRDGITVRRLVLGRVGGVWRITGSERL</sequence>
<evidence type="ECO:0000256" key="4">
    <source>
        <dbReference type="ARBA" id="ARBA00022840"/>
    </source>
</evidence>
<feature type="region of interest" description="Disordered" evidence="5">
    <location>
        <begin position="390"/>
        <end position="410"/>
    </location>
</feature>
<name>A0ABW2Y2Z3_9ACTN</name>
<keyword evidence="2" id="KW-0547">Nucleotide-binding</keyword>
<gene>
    <name evidence="7" type="ORF">ACFQZM_42550</name>
</gene>
<evidence type="ECO:0000256" key="2">
    <source>
        <dbReference type="ARBA" id="ARBA00022741"/>
    </source>
</evidence>
<dbReference type="Pfam" id="PF00069">
    <property type="entry name" value="Pkinase"/>
    <property type="match status" value="1"/>
</dbReference>
<keyword evidence="4" id="KW-0067">ATP-binding</keyword>
<dbReference type="InterPro" id="IPR000719">
    <property type="entry name" value="Prot_kinase_dom"/>
</dbReference>
<dbReference type="PANTHER" id="PTHR43289">
    <property type="entry name" value="MITOGEN-ACTIVATED PROTEIN KINASE KINASE KINASE 20-RELATED"/>
    <property type="match status" value="1"/>
</dbReference>
<evidence type="ECO:0000256" key="5">
    <source>
        <dbReference type="SAM" id="MobiDB-lite"/>
    </source>
</evidence>
<feature type="compositionally biased region" description="Low complexity" evidence="5">
    <location>
        <begin position="298"/>
        <end position="316"/>
    </location>
</feature>
<proteinExistence type="predicted"/>
<dbReference type="SUPFAM" id="SSF56112">
    <property type="entry name" value="Protein kinase-like (PK-like)"/>
    <property type="match status" value="1"/>
</dbReference>
<organism evidence="7 8">
    <name type="scientific">Actinomadura fibrosa</name>
    <dbReference type="NCBI Taxonomy" id="111802"/>
    <lineage>
        <taxon>Bacteria</taxon>
        <taxon>Bacillati</taxon>
        <taxon>Actinomycetota</taxon>
        <taxon>Actinomycetes</taxon>
        <taxon>Streptosporangiales</taxon>
        <taxon>Thermomonosporaceae</taxon>
        <taxon>Actinomadura</taxon>
    </lineage>
</organism>
<dbReference type="InterPro" id="IPR011009">
    <property type="entry name" value="Kinase-like_dom_sf"/>
</dbReference>
<dbReference type="EMBL" id="JBHTGP010000027">
    <property type="protein sequence ID" value="MFD0691230.1"/>
    <property type="molecule type" value="Genomic_DNA"/>
</dbReference>
<accession>A0ABW2Y2Z3</accession>
<dbReference type="PROSITE" id="PS00108">
    <property type="entry name" value="PROTEIN_KINASE_ST"/>
    <property type="match status" value="1"/>
</dbReference>
<keyword evidence="1" id="KW-0808">Transferase</keyword>
<protein>
    <submittedName>
        <fullName evidence="7">Protein kinase</fullName>
    </submittedName>
</protein>
<evidence type="ECO:0000313" key="8">
    <source>
        <dbReference type="Proteomes" id="UP001597063"/>
    </source>
</evidence>
<dbReference type="PROSITE" id="PS50011">
    <property type="entry name" value="PROTEIN_KINASE_DOM"/>
    <property type="match status" value="1"/>
</dbReference>
<evidence type="ECO:0000313" key="7">
    <source>
        <dbReference type="EMBL" id="MFD0691230.1"/>
    </source>
</evidence>
<comment type="caution">
    <text evidence="7">The sequence shown here is derived from an EMBL/GenBank/DDBJ whole genome shotgun (WGS) entry which is preliminary data.</text>
</comment>
<evidence type="ECO:0000259" key="6">
    <source>
        <dbReference type="PROSITE" id="PS50011"/>
    </source>
</evidence>
<feature type="compositionally biased region" description="Low complexity" evidence="5">
    <location>
        <begin position="326"/>
        <end position="341"/>
    </location>
</feature>
<dbReference type="CDD" id="cd14014">
    <property type="entry name" value="STKc_PknB_like"/>
    <property type="match status" value="1"/>
</dbReference>
<feature type="region of interest" description="Disordered" evidence="5">
    <location>
        <begin position="277"/>
        <end position="341"/>
    </location>
</feature>
<evidence type="ECO:0000256" key="1">
    <source>
        <dbReference type="ARBA" id="ARBA00022679"/>
    </source>
</evidence>
<dbReference type="RefSeq" id="WP_165502901.1">
    <property type="nucleotide sequence ID" value="NZ_CAACUY010000048.1"/>
</dbReference>
<dbReference type="GO" id="GO:0016301">
    <property type="term" value="F:kinase activity"/>
    <property type="evidence" value="ECO:0007669"/>
    <property type="project" value="UniProtKB-KW"/>
</dbReference>